<accession>A0A2C9V846</accession>
<dbReference type="InterPro" id="IPR007608">
    <property type="entry name" value="Senescence_reg_S40"/>
</dbReference>
<protein>
    <recommendedName>
        <fullName evidence="4">Senescence regulator S40</fullName>
    </recommendedName>
</protein>
<evidence type="ECO:0000256" key="2">
    <source>
        <dbReference type="SAM" id="MobiDB-lite"/>
    </source>
</evidence>
<dbReference type="AlphaFoldDB" id="A0A2C9V846"/>
<dbReference type="PANTHER" id="PTHR33083:SF116">
    <property type="entry name" value="OS04G0413900 PROTEIN"/>
    <property type="match status" value="1"/>
</dbReference>
<sequence length="223" mass="24887">MELLAVKSNDVAELKLMTWLEWVWTVNGLNLQERQCEVVVVNGNEDELNEHDVLWTNDFAEQSPIHSTTANESINRSRASISRNSGILAALPESNHHSVLYRKPSIPSSSKSIPLIPRPPQGEREYASQSVPGARKLNQSAPMNVPVLSIAMAKQRNSKFREEDDDDGGGDEEILPPHEIVARASRNSPKTTFSVLEGVGRTLKGRDLRQVRNAVWRQTGFLD</sequence>
<evidence type="ECO:0008006" key="4">
    <source>
        <dbReference type="Google" id="ProtNLM"/>
    </source>
</evidence>
<dbReference type="PANTHER" id="PTHR33083">
    <property type="entry name" value="EXPRESSED PROTEIN"/>
    <property type="match status" value="1"/>
</dbReference>
<evidence type="ECO:0000313" key="3">
    <source>
        <dbReference type="EMBL" id="OAY40837.1"/>
    </source>
</evidence>
<feature type="region of interest" description="Disordered" evidence="2">
    <location>
        <begin position="103"/>
        <end position="126"/>
    </location>
</feature>
<dbReference type="Pfam" id="PF04520">
    <property type="entry name" value="Senescence_reg"/>
    <property type="match status" value="1"/>
</dbReference>
<evidence type="ECO:0000256" key="1">
    <source>
        <dbReference type="ARBA" id="ARBA00034773"/>
    </source>
</evidence>
<reference evidence="3" key="1">
    <citation type="submission" date="2016-02" db="EMBL/GenBank/DDBJ databases">
        <title>WGS assembly of Manihot esculenta.</title>
        <authorList>
            <person name="Bredeson J.V."/>
            <person name="Prochnik S.E."/>
            <person name="Lyons J.B."/>
            <person name="Schmutz J."/>
            <person name="Grimwood J."/>
            <person name="Vrebalov J."/>
            <person name="Bart R.S."/>
            <person name="Amuge T."/>
            <person name="Ferguson M.E."/>
            <person name="Green R."/>
            <person name="Putnam N."/>
            <person name="Stites J."/>
            <person name="Rounsley S."/>
            <person name="Rokhsar D.S."/>
        </authorList>
    </citation>
    <scope>NUCLEOTIDE SEQUENCE [LARGE SCALE GENOMIC DNA]</scope>
    <source>
        <tissue evidence="3">Leaf</tissue>
    </source>
</reference>
<organism evidence="3">
    <name type="scientific">Manihot esculenta</name>
    <name type="common">Cassava</name>
    <name type="synonym">Jatropha manihot</name>
    <dbReference type="NCBI Taxonomy" id="3983"/>
    <lineage>
        <taxon>Eukaryota</taxon>
        <taxon>Viridiplantae</taxon>
        <taxon>Streptophyta</taxon>
        <taxon>Embryophyta</taxon>
        <taxon>Tracheophyta</taxon>
        <taxon>Spermatophyta</taxon>
        <taxon>Magnoliopsida</taxon>
        <taxon>eudicotyledons</taxon>
        <taxon>Gunneridae</taxon>
        <taxon>Pentapetalae</taxon>
        <taxon>rosids</taxon>
        <taxon>fabids</taxon>
        <taxon>Malpighiales</taxon>
        <taxon>Euphorbiaceae</taxon>
        <taxon>Crotonoideae</taxon>
        <taxon>Manihoteae</taxon>
        <taxon>Manihot</taxon>
    </lineage>
</organism>
<gene>
    <name evidence="3" type="ORF">MANES_09G052900</name>
</gene>
<proteinExistence type="inferred from homology"/>
<dbReference type="GO" id="GO:0010150">
    <property type="term" value="P:leaf senescence"/>
    <property type="evidence" value="ECO:0007669"/>
    <property type="project" value="UniProtKB-ARBA"/>
</dbReference>
<dbReference type="STRING" id="3983.A0A2C9V846"/>
<feature type="compositionally biased region" description="Low complexity" evidence="2">
    <location>
        <begin position="103"/>
        <end position="115"/>
    </location>
</feature>
<dbReference type="EMBL" id="CM004395">
    <property type="protein sequence ID" value="OAY40837.1"/>
    <property type="molecule type" value="Genomic_DNA"/>
</dbReference>
<comment type="similarity">
    <text evidence="1">Belongs to the senescence regulator S40 family.</text>
</comment>
<name>A0A2C9V846_MANES</name>